<name>Q1K482_DESA6</name>
<dbReference type="GO" id="GO:0006935">
    <property type="term" value="P:chemotaxis"/>
    <property type="evidence" value="ECO:0007669"/>
    <property type="project" value="InterPro"/>
</dbReference>
<dbReference type="RefSeq" id="WP_005997453.1">
    <property type="nucleotide sequence ID" value="NZ_AAEW02000001.1"/>
</dbReference>
<keyword evidence="5 14" id="KW-0418">Kinase</keyword>
<dbReference type="Pfam" id="PF01584">
    <property type="entry name" value="CheW"/>
    <property type="match status" value="1"/>
</dbReference>
<evidence type="ECO:0000256" key="9">
    <source>
        <dbReference type="SAM" id="MobiDB-lite"/>
    </source>
</evidence>
<dbReference type="InterPro" id="IPR051315">
    <property type="entry name" value="Bact_Chemotaxis_CheA"/>
</dbReference>
<dbReference type="SUPFAM" id="SSF50341">
    <property type="entry name" value="CheW-like"/>
    <property type="match status" value="1"/>
</dbReference>
<feature type="domain" description="CheW-like" evidence="12">
    <location>
        <begin position="510"/>
        <end position="645"/>
    </location>
</feature>
<proteinExistence type="predicted"/>
<evidence type="ECO:0000256" key="2">
    <source>
        <dbReference type="ARBA" id="ARBA00012438"/>
    </source>
</evidence>
<dbReference type="PANTHER" id="PTHR43395:SF1">
    <property type="entry name" value="CHEMOTAXIS PROTEIN CHEA"/>
    <property type="match status" value="1"/>
</dbReference>
<dbReference type="PANTHER" id="PTHR43395">
    <property type="entry name" value="SENSOR HISTIDINE KINASE CHEA"/>
    <property type="match status" value="1"/>
</dbReference>
<dbReference type="Pfam" id="PF02518">
    <property type="entry name" value="HATPase_c"/>
    <property type="match status" value="1"/>
</dbReference>
<dbReference type="InterPro" id="IPR008207">
    <property type="entry name" value="Sig_transdc_His_kin_Hpt_dom"/>
</dbReference>
<evidence type="ECO:0000256" key="1">
    <source>
        <dbReference type="ARBA" id="ARBA00000085"/>
    </source>
</evidence>
<dbReference type="SUPFAM" id="SSF47226">
    <property type="entry name" value="Histidine-containing phosphotransfer domain, HPT domain"/>
    <property type="match status" value="1"/>
</dbReference>
<evidence type="ECO:0000256" key="6">
    <source>
        <dbReference type="PROSITE-ProRule" id="PRU00110"/>
    </source>
</evidence>
<dbReference type="InterPro" id="IPR004358">
    <property type="entry name" value="Sig_transdc_His_kin-like_C"/>
</dbReference>
<dbReference type="InterPro" id="IPR011006">
    <property type="entry name" value="CheY-like_superfamily"/>
</dbReference>
<dbReference type="InterPro" id="IPR036061">
    <property type="entry name" value="CheW-like_dom_sf"/>
</dbReference>
<sequence length="779" mass="85665">MDEQQLLIMLREAFKEEALERLTSLSSCLVQLERVEDGMADSEPLEVAFREAHSLKGAARSVSLSDIESLCQTLESVLSQVKKGQCALQTDDFDLLHNCVRVMEAFLDHFSTTQEADYRKQVAPLISQLQQLCEPCRKADKAVVSQPEDQALSGVEASAVETSDPPETDNAAGPEVLPAAPAESTDRTAPSTTIKEGTLRVATHHLDSVMQKAESLITLKLTVSERHHESLGMAQVFELWHKDWNQMAPQLRRLQNRSEDLHCEDAQRAMEGLLGYLERTHNALQNLESQVARQQQRLLQDKATTATLIDELLEEVKEIIMVPFANLSASFPRTVRELARIQGKEVDLLVEGDDTEIDKRILEMLSSPLTHLIRNAIDHGIELPQTRLAAGKPAKARLQISLTRTQGGRVEVRICDDGAGIDLDRVRAQAVDRQLLTAQAAAELSDEEAAWLIFNSGLSTSSMITEISGRGLGMAIVKEKVEDLGGHLHVETSQGQGTCFKLHIPVSLAVFKGILIQARGVELIVPTVMVERVLKVSRQSIRTVENREVVCVDGENVSLVNLGGLLAITDRPITQTDQIHVVVVHDSEQRIGFVVDEVDGEYELLVKGLGEQLRHVRFFSGASVLGDGRVVPVLDARDLLSAPMESAGRIRNDNSDQQTPRRILAVDDSITSRMLIKNILEAAGYLVTTAIDGEDAFTKLTAGAFDLVVSDVEMPQLDGFGLTTRIRATESVQEIPVVLVTSLESAEDKEKGIVAGANAYIVKRSFDQSNLLDTIQRLI</sequence>
<dbReference type="EMBL" id="AAEW02000001">
    <property type="protein sequence ID" value="EAT17221.1"/>
    <property type="molecule type" value="Genomic_DNA"/>
</dbReference>
<dbReference type="InterPro" id="IPR005467">
    <property type="entry name" value="His_kinase_dom"/>
</dbReference>
<feature type="region of interest" description="Disordered" evidence="9">
    <location>
        <begin position="144"/>
        <end position="195"/>
    </location>
</feature>
<dbReference type="AlphaFoldDB" id="Q1K482"/>
<dbReference type="Gene3D" id="3.30.565.10">
    <property type="entry name" value="Histidine kinase-like ATPase, C-terminal domain"/>
    <property type="match status" value="1"/>
</dbReference>
<accession>Q1K482</accession>
<evidence type="ECO:0000256" key="8">
    <source>
        <dbReference type="SAM" id="Coils"/>
    </source>
</evidence>
<feature type="coiled-coil region" evidence="8">
    <location>
        <begin position="277"/>
        <end position="304"/>
    </location>
</feature>
<feature type="modified residue" description="Phosphohistidine" evidence="6">
    <location>
        <position position="53"/>
    </location>
</feature>
<keyword evidence="4" id="KW-0808">Transferase</keyword>
<evidence type="ECO:0000259" key="13">
    <source>
        <dbReference type="PROSITE" id="PS50894"/>
    </source>
</evidence>
<evidence type="ECO:0000259" key="12">
    <source>
        <dbReference type="PROSITE" id="PS50851"/>
    </source>
</evidence>
<evidence type="ECO:0000259" key="11">
    <source>
        <dbReference type="PROSITE" id="PS50110"/>
    </source>
</evidence>
<comment type="catalytic activity">
    <reaction evidence="1">
        <text>ATP + protein L-histidine = ADP + protein N-phospho-L-histidine.</text>
        <dbReference type="EC" id="2.7.13.3"/>
    </reaction>
</comment>
<dbReference type="Pfam" id="PF01627">
    <property type="entry name" value="Hpt"/>
    <property type="match status" value="1"/>
</dbReference>
<dbReference type="Proteomes" id="UP000005695">
    <property type="component" value="Unassembled WGS sequence"/>
</dbReference>
<dbReference type="FunFam" id="3.30.565.10:FF:000016">
    <property type="entry name" value="Chemotaxis protein CheA, putative"/>
    <property type="match status" value="1"/>
</dbReference>
<dbReference type="InterPro" id="IPR001789">
    <property type="entry name" value="Sig_transdc_resp-reg_receiver"/>
</dbReference>
<feature type="domain" description="Response regulatory" evidence="11">
    <location>
        <begin position="662"/>
        <end position="778"/>
    </location>
</feature>
<evidence type="ECO:0000256" key="3">
    <source>
        <dbReference type="ARBA" id="ARBA00022553"/>
    </source>
</evidence>
<dbReference type="SMART" id="SM00387">
    <property type="entry name" value="HATPase_c"/>
    <property type="match status" value="1"/>
</dbReference>
<dbReference type="Pfam" id="PF00072">
    <property type="entry name" value="Response_reg"/>
    <property type="match status" value="1"/>
</dbReference>
<dbReference type="GO" id="GO:0000155">
    <property type="term" value="F:phosphorelay sensor kinase activity"/>
    <property type="evidence" value="ECO:0007669"/>
    <property type="project" value="UniProtKB-ARBA"/>
</dbReference>
<organism evidence="14 15">
    <name type="scientific">Desulfuromonas acetoxidans (strain DSM 684 / 11070)</name>
    <dbReference type="NCBI Taxonomy" id="281689"/>
    <lineage>
        <taxon>Bacteria</taxon>
        <taxon>Pseudomonadati</taxon>
        <taxon>Thermodesulfobacteriota</taxon>
        <taxon>Desulfuromonadia</taxon>
        <taxon>Desulfuromonadales</taxon>
        <taxon>Desulfuromonadaceae</taxon>
        <taxon>Desulfuromonas</taxon>
    </lineage>
</organism>
<dbReference type="PROSITE" id="PS50109">
    <property type="entry name" value="HIS_KIN"/>
    <property type="match status" value="1"/>
</dbReference>
<dbReference type="PROSITE" id="PS50894">
    <property type="entry name" value="HPT"/>
    <property type="match status" value="1"/>
</dbReference>
<feature type="domain" description="Histidine kinase" evidence="10">
    <location>
        <begin position="308"/>
        <end position="508"/>
    </location>
</feature>
<dbReference type="PROSITE" id="PS50110">
    <property type="entry name" value="RESPONSE_REGULATORY"/>
    <property type="match status" value="1"/>
</dbReference>
<dbReference type="SUPFAM" id="SSF52172">
    <property type="entry name" value="CheY-like"/>
    <property type="match status" value="1"/>
</dbReference>
<evidence type="ECO:0000256" key="4">
    <source>
        <dbReference type="ARBA" id="ARBA00022679"/>
    </source>
</evidence>
<keyword evidence="3 7" id="KW-0597">Phosphoprotein</keyword>
<evidence type="ECO:0000259" key="10">
    <source>
        <dbReference type="PROSITE" id="PS50109"/>
    </source>
</evidence>
<dbReference type="SUPFAM" id="SSF55874">
    <property type="entry name" value="ATPase domain of HSP90 chaperone/DNA topoisomerase II/histidine kinase"/>
    <property type="match status" value="1"/>
</dbReference>
<feature type="domain" description="HPt" evidence="13">
    <location>
        <begin position="3"/>
        <end position="110"/>
    </location>
</feature>
<reference evidence="14" key="1">
    <citation type="submission" date="2006-05" db="EMBL/GenBank/DDBJ databases">
        <title>Annotation of the draft genome assembly of Desulfuromonas acetoxidans DSM 684.</title>
        <authorList>
            <consortium name="US DOE Joint Genome Institute (JGI-ORNL)"/>
            <person name="Larimer F."/>
            <person name="Land M."/>
            <person name="Hauser L."/>
        </authorList>
    </citation>
    <scope>NUCLEOTIDE SEQUENCE [LARGE SCALE GENOMIC DNA]</scope>
    <source>
        <strain evidence="14">DSM 684</strain>
    </source>
</reference>
<evidence type="ECO:0000313" key="15">
    <source>
        <dbReference type="Proteomes" id="UP000005695"/>
    </source>
</evidence>
<comment type="caution">
    <text evidence="14">The sequence shown here is derived from an EMBL/GenBank/DDBJ whole genome shotgun (WGS) entry which is preliminary data.</text>
</comment>
<dbReference type="SMART" id="SM00073">
    <property type="entry name" value="HPT"/>
    <property type="match status" value="1"/>
</dbReference>
<dbReference type="PRINTS" id="PR00344">
    <property type="entry name" value="BCTRLSENSOR"/>
</dbReference>
<feature type="modified residue" description="4-aspartylphosphate" evidence="7">
    <location>
        <position position="711"/>
    </location>
</feature>
<gene>
    <name evidence="14" type="ORF">Dace_3087</name>
</gene>
<dbReference type="InterPro" id="IPR002545">
    <property type="entry name" value="CheW-lke_dom"/>
</dbReference>
<evidence type="ECO:0000256" key="5">
    <source>
        <dbReference type="ARBA" id="ARBA00022777"/>
    </source>
</evidence>
<dbReference type="Gene3D" id="2.30.30.40">
    <property type="entry name" value="SH3 Domains"/>
    <property type="match status" value="1"/>
</dbReference>
<dbReference type="SMART" id="SM00448">
    <property type="entry name" value="REC"/>
    <property type="match status" value="1"/>
</dbReference>
<dbReference type="Gene3D" id="1.20.120.160">
    <property type="entry name" value="HPT domain"/>
    <property type="match status" value="1"/>
</dbReference>
<dbReference type="InterPro" id="IPR036641">
    <property type="entry name" value="HPT_dom_sf"/>
</dbReference>
<dbReference type="CDD" id="cd00088">
    <property type="entry name" value="HPT"/>
    <property type="match status" value="1"/>
</dbReference>
<dbReference type="Gene3D" id="3.40.50.2300">
    <property type="match status" value="1"/>
</dbReference>
<keyword evidence="15" id="KW-1185">Reference proteome</keyword>
<dbReference type="OrthoDB" id="9803176at2"/>
<dbReference type="SMART" id="SM00260">
    <property type="entry name" value="CheW"/>
    <property type="match status" value="1"/>
</dbReference>
<protein>
    <recommendedName>
        <fullName evidence="2">histidine kinase</fullName>
        <ecNumber evidence="2">2.7.13.3</ecNumber>
    </recommendedName>
</protein>
<evidence type="ECO:0000256" key="7">
    <source>
        <dbReference type="PROSITE-ProRule" id="PRU00169"/>
    </source>
</evidence>
<reference evidence="14" key="2">
    <citation type="submission" date="2006-05" db="EMBL/GenBank/DDBJ databases">
        <title>Sequencing of the draft genome and assembly of Desulfuromonas acetoxidans DSM 684.</title>
        <authorList>
            <consortium name="US DOE Joint Genome Institute (JGI-PGF)"/>
            <person name="Copeland A."/>
            <person name="Lucas S."/>
            <person name="Lapidus A."/>
            <person name="Barry K."/>
            <person name="Detter J.C."/>
            <person name="Glavina del Rio T."/>
            <person name="Hammon N."/>
            <person name="Israni S."/>
            <person name="Dalin E."/>
            <person name="Tice H."/>
            <person name="Bruce D."/>
            <person name="Pitluck S."/>
            <person name="Richardson P."/>
        </authorList>
    </citation>
    <scope>NUCLEOTIDE SEQUENCE [LARGE SCALE GENOMIC DNA]</scope>
    <source>
        <strain evidence="14">DSM 684</strain>
    </source>
</reference>
<dbReference type="InterPro" id="IPR036890">
    <property type="entry name" value="HATPase_C_sf"/>
</dbReference>
<keyword evidence="8" id="KW-0175">Coiled coil</keyword>
<dbReference type="EC" id="2.7.13.3" evidence="2"/>
<evidence type="ECO:0000313" key="14">
    <source>
        <dbReference type="EMBL" id="EAT17221.1"/>
    </source>
</evidence>
<dbReference type="InterPro" id="IPR003594">
    <property type="entry name" value="HATPase_dom"/>
</dbReference>
<dbReference type="PROSITE" id="PS50851">
    <property type="entry name" value="CHEW"/>
    <property type="match status" value="1"/>
</dbReference>